<name>A0A142JP05_9BURK</name>
<sequence length="277" mass="30708">MKQVTLPDGERVPALGMGTWNMGESPAARAEEIATLRLGLDLGLRLIDTAEMYGEGQSEAMIGEAIAGRRDQAFLVSKVYPFNASRRGTVQACERSLQRLGTDRIDLYLLHWRGGVPLEETVQAMEALQRDGKIRHWGVSNLDLSDMQELWDAPGGSRVATNQLLYNLGRRGIEWDLLPWLRQRGVPVMAYSPIEQSRLLGHPGLKRFARDHGMSAAQAALAWLLAQDGVIAIPKTSRRERLQENLEALSKTLSPAQLAEIDRIFPPPDGPAPLEML</sequence>
<dbReference type="SUPFAM" id="SSF51430">
    <property type="entry name" value="NAD(P)-linked oxidoreductase"/>
    <property type="match status" value="1"/>
</dbReference>
<dbReference type="PANTHER" id="PTHR43638">
    <property type="entry name" value="OXIDOREDUCTASE, ALDO/KETO REDUCTASE FAMILY PROTEIN"/>
    <property type="match status" value="1"/>
</dbReference>
<dbReference type="InterPro" id="IPR023210">
    <property type="entry name" value="NADP_OxRdtase_dom"/>
</dbReference>
<dbReference type="Gene3D" id="3.20.20.100">
    <property type="entry name" value="NADP-dependent oxidoreductase domain"/>
    <property type="match status" value="1"/>
</dbReference>
<evidence type="ECO:0000256" key="2">
    <source>
        <dbReference type="PIRSR" id="PIRSR000097-2"/>
    </source>
</evidence>
<dbReference type="InterPro" id="IPR036812">
    <property type="entry name" value="NAD(P)_OxRdtase_dom_sf"/>
</dbReference>
<dbReference type="Proteomes" id="UP000075238">
    <property type="component" value="Chromosome 1"/>
</dbReference>
<evidence type="ECO:0000313" key="5">
    <source>
        <dbReference type="EMBL" id="AMR79817.1"/>
    </source>
</evidence>
<feature type="domain" description="NADP-dependent oxidoreductase" evidence="4">
    <location>
        <begin position="15"/>
        <end position="264"/>
    </location>
</feature>
<evidence type="ECO:0000259" key="4">
    <source>
        <dbReference type="Pfam" id="PF00248"/>
    </source>
</evidence>
<dbReference type="KEGG" id="cnan:A2G96_19770"/>
<dbReference type="PRINTS" id="PR00069">
    <property type="entry name" value="ALDKETRDTASE"/>
</dbReference>
<reference evidence="5 6" key="1">
    <citation type="submission" date="2016-03" db="EMBL/GenBank/DDBJ databases">
        <title>Complete genome sequence of a novel chlorpyrifos degrading bacterium, Cupriavidus nantongensis sp. X1.</title>
        <authorList>
            <person name="Fang L."/>
        </authorList>
    </citation>
    <scope>NUCLEOTIDE SEQUENCE [LARGE SCALE GENOMIC DNA]</scope>
    <source>
        <strain evidence="5 6">X1</strain>
    </source>
</reference>
<dbReference type="EMBL" id="CP014844">
    <property type="protein sequence ID" value="AMR79817.1"/>
    <property type="molecule type" value="Genomic_DNA"/>
</dbReference>
<accession>A0A142JP05</accession>
<dbReference type="PIRSF" id="PIRSF000097">
    <property type="entry name" value="AKR"/>
    <property type="match status" value="1"/>
</dbReference>
<evidence type="ECO:0000256" key="3">
    <source>
        <dbReference type="PIRSR" id="PIRSR000097-3"/>
    </source>
</evidence>
<keyword evidence="6" id="KW-1185">Reference proteome</keyword>
<dbReference type="CDD" id="cd19138">
    <property type="entry name" value="AKR_YeaE"/>
    <property type="match status" value="1"/>
</dbReference>
<dbReference type="PANTHER" id="PTHR43638:SF3">
    <property type="entry name" value="ALDEHYDE REDUCTASE"/>
    <property type="match status" value="1"/>
</dbReference>
<dbReference type="InterPro" id="IPR020471">
    <property type="entry name" value="AKR"/>
</dbReference>
<dbReference type="OrthoDB" id="9772407at2"/>
<proteinExistence type="predicted"/>
<dbReference type="GO" id="GO:0016491">
    <property type="term" value="F:oxidoreductase activity"/>
    <property type="evidence" value="ECO:0007669"/>
    <property type="project" value="InterPro"/>
</dbReference>
<dbReference type="STRING" id="1796606.A2G96_19770"/>
<gene>
    <name evidence="5" type="ORF">A2G96_19770</name>
</gene>
<dbReference type="Pfam" id="PF00248">
    <property type="entry name" value="Aldo_ket_red"/>
    <property type="match status" value="1"/>
</dbReference>
<organism evidence="5 6">
    <name type="scientific">Cupriavidus nantongensis</name>
    <dbReference type="NCBI Taxonomy" id="1796606"/>
    <lineage>
        <taxon>Bacteria</taxon>
        <taxon>Pseudomonadati</taxon>
        <taxon>Pseudomonadota</taxon>
        <taxon>Betaproteobacteria</taxon>
        <taxon>Burkholderiales</taxon>
        <taxon>Burkholderiaceae</taxon>
        <taxon>Cupriavidus</taxon>
    </lineage>
</organism>
<feature type="site" description="Lowers pKa of active site Tyr" evidence="3">
    <location>
        <position position="78"/>
    </location>
</feature>
<feature type="binding site" evidence="2">
    <location>
        <position position="111"/>
    </location>
    <ligand>
        <name>substrate</name>
    </ligand>
</feature>
<dbReference type="SMR" id="A0A142JP05"/>
<dbReference type="AlphaFoldDB" id="A0A142JP05"/>
<protein>
    <submittedName>
        <fullName evidence="5">Aldo/keto reductase</fullName>
    </submittedName>
</protein>
<evidence type="ECO:0000256" key="1">
    <source>
        <dbReference type="PIRSR" id="PIRSR000097-1"/>
    </source>
</evidence>
<dbReference type="RefSeq" id="WP_062801745.1">
    <property type="nucleotide sequence ID" value="NZ_CP014844.1"/>
</dbReference>
<evidence type="ECO:0000313" key="6">
    <source>
        <dbReference type="Proteomes" id="UP000075238"/>
    </source>
</evidence>
<feature type="active site" description="Proton donor" evidence="1">
    <location>
        <position position="53"/>
    </location>
</feature>